<dbReference type="Pfam" id="PF12704">
    <property type="entry name" value="MacB_PCD"/>
    <property type="match status" value="1"/>
</dbReference>
<evidence type="ECO:0000259" key="9">
    <source>
        <dbReference type="Pfam" id="PF12704"/>
    </source>
</evidence>
<evidence type="ECO:0000256" key="4">
    <source>
        <dbReference type="ARBA" id="ARBA00022692"/>
    </source>
</evidence>
<feature type="transmembrane region" description="Helical" evidence="7">
    <location>
        <begin position="384"/>
        <end position="403"/>
    </location>
</feature>
<proteinExistence type="inferred from homology"/>
<dbReference type="PANTHER" id="PTHR30489:SF0">
    <property type="entry name" value="LIPOPROTEIN-RELEASING SYSTEM TRANSMEMBRANE PROTEIN LOLE"/>
    <property type="match status" value="1"/>
</dbReference>
<evidence type="ECO:0000256" key="3">
    <source>
        <dbReference type="ARBA" id="ARBA00022475"/>
    </source>
</evidence>
<feature type="transmembrane region" description="Helical" evidence="7">
    <location>
        <begin position="244"/>
        <end position="266"/>
    </location>
</feature>
<feature type="domain" description="ABC3 transporter permease C-terminal" evidence="8">
    <location>
        <begin position="679"/>
        <end position="795"/>
    </location>
</feature>
<feature type="transmembrane region" description="Helical" evidence="7">
    <location>
        <begin position="463"/>
        <end position="483"/>
    </location>
</feature>
<comment type="caution">
    <text evidence="10">The sequence shown here is derived from an EMBL/GenBank/DDBJ whole genome shotgun (WGS) entry which is preliminary data.</text>
</comment>
<evidence type="ECO:0008006" key="12">
    <source>
        <dbReference type="Google" id="ProtNLM"/>
    </source>
</evidence>
<gene>
    <name evidence="10" type="ORF">RASY3_13230</name>
</gene>
<dbReference type="InterPro" id="IPR051447">
    <property type="entry name" value="Lipoprotein-release_system"/>
</dbReference>
<keyword evidence="3" id="KW-1003">Cell membrane</keyword>
<evidence type="ECO:0000256" key="7">
    <source>
        <dbReference type="SAM" id="Phobius"/>
    </source>
</evidence>
<dbReference type="Pfam" id="PF02687">
    <property type="entry name" value="FtsX"/>
    <property type="match status" value="2"/>
</dbReference>
<evidence type="ECO:0000256" key="5">
    <source>
        <dbReference type="ARBA" id="ARBA00022989"/>
    </source>
</evidence>
<dbReference type="PANTHER" id="PTHR30489">
    <property type="entry name" value="LIPOPROTEIN-RELEASING SYSTEM TRANSMEMBRANE PROTEIN LOLE"/>
    <property type="match status" value="1"/>
</dbReference>
<keyword evidence="6 7" id="KW-0472">Membrane</keyword>
<feature type="transmembrane region" description="Helical" evidence="7">
    <location>
        <begin position="723"/>
        <end position="749"/>
    </location>
</feature>
<evidence type="ECO:0000256" key="1">
    <source>
        <dbReference type="ARBA" id="ARBA00004651"/>
    </source>
</evidence>
<dbReference type="GO" id="GO:0098797">
    <property type="term" value="C:plasma membrane protein complex"/>
    <property type="evidence" value="ECO:0007669"/>
    <property type="project" value="TreeGrafter"/>
</dbReference>
<name>A0A011WN37_RUMAL</name>
<comment type="subcellular location">
    <subcellularLocation>
        <location evidence="1">Cell membrane</location>
        <topology evidence="1">Multi-pass membrane protein</topology>
    </subcellularLocation>
</comment>
<comment type="similarity">
    <text evidence="2">Belongs to the ABC-4 integral membrane protein family. LolC/E subfamily.</text>
</comment>
<reference evidence="10 11" key="1">
    <citation type="submission" date="2013-06" db="EMBL/GenBank/DDBJ databases">
        <title>Rumen cellulosomics: divergent fiber-degrading strategies revealed by comparative genome-wide analysis of six Ruminococcal strains.</title>
        <authorList>
            <person name="Dassa B."/>
            <person name="Borovok I."/>
            <person name="Lamed R."/>
            <person name="Flint H."/>
            <person name="Yeoman C.J."/>
            <person name="White B."/>
            <person name="Bayer E.A."/>
        </authorList>
    </citation>
    <scope>NUCLEOTIDE SEQUENCE [LARGE SCALE GENOMIC DNA]</scope>
    <source>
        <strain evidence="10 11">SY3</strain>
    </source>
</reference>
<dbReference type="InterPro" id="IPR003838">
    <property type="entry name" value="ABC3_permease_C"/>
</dbReference>
<evidence type="ECO:0000259" key="8">
    <source>
        <dbReference type="Pfam" id="PF02687"/>
    </source>
</evidence>
<keyword evidence="4 7" id="KW-0812">Transmembrane</keyword>
<feature type="transmembrane region" description="Helical" evidence="7">
    <location>
        <begin position="409"/>
        <end position="431"/>
    </location>
</feature>
<accession>A0A011WN37</accession>
<sequence>MRLFLKLCFKNITIKPFRTLVIVLCLAAVSLTFSLCLTISSASKAAVEDMIRNSMGRTDITIQAARGFETLPELPADCESLPVILASSYFQVHDINNYKYVQKRSVYVIGVDTERAAKFGFLPKCTAPSENEAVISYALSQRFGYDIGDEITLPCADGTEIILAVSEIVLNKNDLSVMTLAVITAPETARTVLASPGTSATIIYIDAPDGKESETAEQLCAAYTDFHVDQVTSTPESRDSIRSVTMAFLIIFAVTLLMILFIISAFSKNIAVERLAVIGTLRSIGAEKGSASLTLLTECAVYGMIGGIIGTVIFYALKDTFLGKMIPRLDGIGGSVSVPPYVPVFGLVIPAVISCAVSFASLIRTSKMPVKDIIFGGKDNVYQPSVSGAVTGIICIFVAVILFMGSFGFIPSLVGLAAFVTGICLVLPKILSAVSKITAKHTYGGRFPVMRLALIQSGTKKTAVMGTVICTAVVMMTASLYILSRSAEGLYSVRNFNCDALITNLSERSEYYDIISADSKEFIYTAAETTELNGRQTSVSIFGYHRSEMFKGLRDLPESLGNDEIALDRQMMKRLDIHEGDSVTLTLKHDTIRPVTLTFTAVKGIDSVYLDQKCNAAVINLDTYKSVYHDYPSMLLVRGDTELMHRQLIDKSAEFETADEYYARMGEGSESITGLLDALAVIGILLAVISVSGQQMIGFEQRKHELAVLRSQGMSISQLSKMLLCETLLTAVLPVLLYLCTGRFVILIIEHTLSSLDMQIPISYEHLGIAEFIAIMAAAVILTVLIPIFSLKRMNTAEQLKCE</sequence>
<feature type="transmembrane region" description="Helical" evidence="7">
    <location>
        <begin position="672"/>
        <end position="693"/>
    </location>
</feature>
<dbReference type="GO" id="GO:0044874">
    <property type="term" value="P:lipoprotein localization to outer membrane"/>
    <property type="evidence" value="ECO:0007669"/>
    <property type="project" value="TreeGrafter"/>
</dbReference>
<feature type="domain" description="MacB-like periplasmic core" evidence="9">
    <location>
        <begin position="20"/>
        <end position="218"/>
    </location>
</feature>
<feature type="domain" description="ABC3 transporter permease C-terminal" evidence="8">
    <location>
        <begin position="250"/>
        <end position="369"/>
    </location>
</feature>
<feature type="transmembrane region" description="Helical" evidence="7">
    <location>
        <begin position="341"/>
        <end position="363"/>
    </location>
</feature>
<dbReference type="InterPro" id="IPR025857">
    <property type="entry name" value="MacB_PCD"/>
</dbReference>
<keyword evidence="11" id="KW-1185">Reference proteome</keyword>
<dbReference type="PATRIC" id="fig|1341156.4.peg.3666"/>
<evidence type="ECO:0000256" key="2">
    <source>
        <dbReference type="ARBA" id="ARBA00005236"/>
    </source>
</evidence>
<feature type="transmembrane region" description="Helical" evidence="7">
    <location>
        <begin position="299"/>
        <end position="317"/>
    </location>
</feature>
<protein>
    <recommendedName>
        <fullName evidence="12">ABC transporter permease</fullName>
    </recommendedName>
</protein>
<evidence type="ECO:0000256" key="6">
    <source>
        <dbReference type="ARBA" id="ARBA00023136"/>
    </source>
</evidence>
<keyword evidence="5 7" id="KW-1133">Transmembrane helix</keyword>
<evidence type="ECO:0000313" key="11">
    <source>
        <dbReference type="Proteomes" id="UP000021369"/>
    </source>
</evidence>
<feature type="transmembrane region" description="Helical" evidence="7">
    <location>
        <begin position="769"/>
        <end position="791"/>
    </location>
</feature>
<dbReference type="AlphaFoldDB" id="A0A011WN37"/>
<evidence type="ECO:0000313" key="10">
    <source>
        <dbReference type="EMBL" id="EXM38430.1"/>
    </source>
</evidence>
<organism evidence="10 11">
    <name type="scientific">Ruminococcus albus SY3</name>
    <dbReference type="NCBI Taxonomy" id="1341156"/>
    <lineage>
        <taxon>Bacteria</taxon>
        <taxon>Bacillati</taxon>
        <taxon>Bacillota</taxon>
        <taxon>Clostridia</taxon>
        <taxon>Eubacteriales</taxon>
        <taxon>Oscillospiraceae</taxon>
        <taxon>Ruminococcus</taxon>
    </lineage>
</organism>
<dbReference type="Proteomes" id="UP000021369">
    <property type="component" value="Unassembled WGS sequence"/>
</dbReference>
<dbReference type="EMBL" id="JEOB01000004">
    <property type="protein sequence ID" value="EXM38430.1"/>
    <property type="molecule type" value="Genomic_DNA"/>
</dbReference>